<gene>
    <name evidence="2" type="ORF">P43SY_009223</name>
</gene>
<dbReference type="EMBL" id="JAKCXM010000091">
    <property type="protein sequence ID" value="KAJ0402966.1"/>
    <property type="molecule type" value="Genomic_DNA"/>
</dbReference>
<name>A0AAD5QBS0_PYTIN</name>
<organism evidence="2 3">
    <name type="scientific">Pythium insidiosum</name>
    <name type="common">Pythiosis disease agent</name>
    <dbReference type="NCBI Taxonomy" id="114742"/>
    <lineage>
        <taxon>Eukaryota</taxon>
        <taxon>Sar</taxon>
        <taxon>Stramenopiles</taxon>
        <taxon>Oomycota</taxon>
        <taxon>Peronosporomycetes</taxon>
        <taxon>Pythiales</taxon>
        <taxon>Pythiaceae</taxon>
        <taxon>Pythium</taxon>
    </lineage>
</organism>
<keyword evidence="1" id="KW-1133">Transmembrane helix</keyword>
<protein>
    <submittedName>
        <fullName evidence="2">Uncharacterized protein</fullName>
    </submittedName>
</protein>
<feature type="transmembrane region" description="Helical" evidence="1">
    <location>
        <begin position="48"/>
        <end position="71"/>
    </location>
</feature>
<dbReference type="Proteomes" id="UP001209570">
    <property type="component" value="Unassembled WGS sequence"/>
</dbReference>
<proteinExistence type="predicted"/>
<accession>A0AAD5QBS0</accession>
<reference evidence="2" key="1">
    <citation type="submission" date="2021-12" db="EMBL/GenBank/DDBJ databases">
        <title>Prjna785345.</title>
        <authorList>
            <person name="Rujirawat T."/>
            <person name="Krajaejun T."/>
        </authorList>
    </citation>
    <scope>NUCLEOTIDE SEQUENCE</scope>
    <source>
        <strain evidence="2">Pi057C3</strain>
    </source>
</reference>
<evidence type="ECO:0000313" key="2">
    <source>
        <dbReference type="EMBL" id="KAJ0402966.1"/>
    </source>
</evidence>
<dbReference type="AlphaFoldDB" id="A0AAD5QBS0"/>
<keyword evidence="1" id="KW-0812">Transmembrane</keyword>
<sequence length="517" mass="57265">MSHHPARRHRAANVVPEPATVAGPSAAALQPPATATAPLRGPRASARVLRLVFALIDAYTLVSFVLTSSLLQPLYPETSVFVDDLMHGVYDFAPRAPIEELLVRAFDGAKTLWNRDVITLGYQDARHNAFRSASHCHRLATDLGTTNAVTYYGDDKARRVITKFHGRLPGTCTAFTVPLGENYTSRHRVAHVNDARLVMGQSFLHCTGSALWGPQTFNSSQATQTNNTVFDFKATYVIVQQHYANAHFGVECQLSYCRARKVAPDVDYWSVEVATPGDTKAHVAVVFTSKFWLLGLLDTVGQTIIAATMARELARVFRYRSVSVVELDLNRHAVSETIGNTLSWLSSPFYMIGCLANAIGTTTESQMVVEVLYWQYTRSGNVMELVYAGMYSMRHAWVGMLIHAMFSYFMGWLEGTRCPVFVATDDDDKLSRTRSPPQAAELSTSEALSSGGDSFVFEVNDRESSTSKLCLIRTRREVPDAARNLMRKTSGRTAHGTTRDATPLSEREDGLRYLLVC</sequence>
<evidence type="ECO:0000256" key="1">
    <source>
        <dbReference type="SAM" id="Phobius"/>
    </source>
</evidence>
<keyword evidence="1" id="KW-0472">Membrane</keyword>
<evidence type="ECO:0000313" key="3">
    <source>
        <dbReference type="Proteomes" id="UP001209570"/>
    </source>
</evidence>
<comment type="caution">
    <text evidence="2">The sequence shown here is derived from an EMBL/GenBank/DDBJ whole genome shotgun (WGS) entry which is preliminary data.</text>
</comment>
<keyword evidence="3" id="KW-1185">Reference proteome</keyword>